<organism evidence="7 8">
    <name type="scientific">Futiania mangrovi</name>
    <dbReference type="NCBI Taxonomy" id="2959716"/>
    <lineage>
        <taxon>Bacteria</taxon>
        <taxon>Pseudomonadati</taxon>
        <taxon>Pseudomonadota</taxon>
        <taxon>Alphaproteobacteria</taxon>
        <taxon>Futianiales</taxon>
        <taxon>Futianiaceae</taxon>
        <taxon>Futiania</taxon>
    </lineage>
</organism>
<sequence>MAGTNRTALAITGGPVIILVEPQLADNIGAAARAMLNFGLTEMRLVAPRDGWPNDRANAMASGAVEVLERAQVFETTADAVADLHWVAATTARGRDLVKPVLGPDTATREAASRMSSGQKCGVLFGRERTGLETEDIARAHAIVTYPVNPAFASLNLAQAVLLYGYEWFRAAVDWSPHQMPEPAPAAEFEGFIGHLERELDASGFLRPAEKKPGMMRNIRAMFQRADLTAQEVRTLRGVVRALAEFRPATKAHLIKNPGPIVDEEDGV</sequence>
<keyword evidence="5" id="KW-0963">Cytoplasm</keyword>
<dbReference type="GO" id="GO:0160206">
    <property type="term" value="F:tRNA (cytidine(32)/uridine(32)-2'-O)-methyltransferase activity"/>
    <property type="evidence" value="ECO:0007669"/>
    <property type="project" value="UniProtKB-EC"/>
</dbReference>
<evidence type="ECO:0000313" key="7">
    <source>
        <dbReference type="EMBL" id="MCP1335046.1"/>
    </source>
</evidence>
<dbReference type="PANTHER" id="PTHR42786:SF7">
    <property type="entry name" value="TRNA_RRNA METHYLTRANSFERASE SPOU TYPE DOMAIN-CONTAINING PROTEIN"/>
    <property type="match status" value="1"/>
</dbReference>
<dbReference type="PIRSF" id="PIRSF004808">
    <property type="entry name" value="LasT"/>
    <property type="match status" value="1"/>
</dbReference>
<dbReference type="GO" id="GO:0003723">
    <property type="term" value="F:RNA binding"/>
    <property type="evidence" value="ECO:0007669"/>
    <property type="project" value="InterPro"/>
</dbReference>
<evidence type="ECO:0000256" key="1">
    <source>
        <dbReference type="ARBA" id="ARBA00007228"/>
    </source>
</evidence>
<dbReference type="PANTHER" id="PTHR42786">
    <property type="entry name" value="TRNA/RRNA METHYLTRANSFERASE"/>
    <property type="match status" value="1"/>
</dbReference>
<dbReference type="InterPro" id="IPR001537">
    <property type="entry name" value="SpoU_MeTrfase"/>
</dbReference>
<dbReference type="GO" id="GO:0005829">
    <property type="term" value="C:cytosol"/>
    <property type="evidence" value="ECO:0007669"/>
    <property type="project" value="TreeGrafter"/>
</dbReference>
<comment type="catalytic activity">
    <reaction evidence="5">
        <text>uridine(32) in tRNA + S-adenosyl-L-methionine = 2'-O-methyluridine(32) in tRNA + S-adenosyl-L-homocysteine + H(+)</text>
        <dbReference type="Rhea" id="RHEA:42936"/>
        <dbReference type="Rhea" id="RHEA-COMP:10107"/>
        <dbReference type="Rhea" id="RHEA-COMP:10290"/>
        <dbReference type="ChEBI" id="CHEBI:15378"/>
        <dbReference type="ChEBI" id="CHEBI:57856"/>
        <dbReference type="ChEBI" id="CHEBI:59789"/>
        <dbReference type="ChEBI" id="CHEBI:65315"/>
        <dbReference type="ChEBI" id="CHEBI:74478"/>
        <dbReference type="EC" id="2.1.1.200"/>
    </reaction>
</comment>
<evidence type="ECO:0000313" key="8">
    <source>
        <dbReference type="Proteomes" id="UP001055804"/>
    </source>
</evidence>
<name>A0A9J6PAI2_9PROT</name>
<evidence type="ECO:0000256" key="3">
    <source>
        <dbReference type="ARBA" id="ARBA00022679"/>
    </source>
</evidence>
<dbReference type="Gene3D" id="3.40.1280.10">
    <property type="match status" value="1"/>
</dbReference>
<keyword evidence="3" id="KW-0808">Transferase</keyword>
<dbReference type="RefSeq" id="WP_269331005.1">
    <property type="nucleotide sequence ID" value="NZ_JAMZFT010000001.1"/>
</dbReference>
<evidence type="ECO:0000256" key="5">
    <source>
        <dbReference type="RuleBase" id="RU362024"/>
    </source>
</evidence>
<dbReference type="InterPro" id="IPR004384">
    <property type="entry name" value="RNA_MeTrfase_TrmJ/LasT"/>
</dbReference>
<evidence type="ECO:0000256" key="2">
    <source>
        <dbReference type="ARBA" id="ARBA00022603"/>
    </source>
</evidence>
<dbReference type="CDD" id="cd18093">
    <property type="entry name" value="SpoU-like_TrmJ"/>
    <property type="match status" value="1"/>
</dbReference>
<keyword evidence="2 5" id="KW-0489">Methyltransferase</keyword>
<dbReference type="Proteomes" id="UP001055804">
    <property type="component" value="Unassembled WGS sequence"/>
</dbReference>
<protein>
    <recommendedName>
        <fullName evidence="5">tRNA (cytidine/uridine-2'-O-)-methyltransferase TrmJ</fullName>
        <ecNumber evidence="5">2.1.1.200</ecNumber>
    </recommendedName>
    <alternativeName>
        <fullName evidence="5">tRNA (cytidine(32)/uridine(32)-2'-O)-methyltransferase</fullName>
    </alternativeName>
    <alternativeName>
        <fullName evidence="5">tRNA Cm32/Um32 methyltransferase</fullName>
    </alternativeName>
</protein>
<comment type="catalytic activity">
    <reaction evidence="5">
        <text>cytidine(32) in tRNA + S-adenosyl-L-methionine = 2'-O-methylcytidine(32) in tRNA + S-adenosyl-L-homocysteine + H(+)</text>
        <dbReference type="Rhea" id="RHEA:42932"/>
        <dbReference type="Rhea" id="RHEA-COMP:10288"/>
        <dbReference type="Rhea" id="RHEA-COMP:10289"/>
        <dbReference type="ChEBI" id="CHEBI:15378"/>
        <dbReference type="ChEBI" id="CHEBI:57856"/>
        <dbReference type="ChEBI" id="CHEBI:59789"/>
        <dbReference type="ChEBI" id="CHEBI:74495"/>
        <dbReference type="ChEBI" id="CHEBI:82748"/>
        <dbReference type="EC" id="2.1.1.200"/>
    </reaction>
</comment>
<keyword evidence="5" id="KW-0819">tRNA processing</keyword>
<dbReference type="Pfam" id="PF00588">
    <property type="entry name" value="SpoU_methylase"/>
    <property type="match status" value="1"/>
</dbReference>
<keyword evidence="8" id="KW-1185">Reference proteome</keyword>
<comment type="subcellular location">
    <subcellularLocation>
        <location evidence="5">Cytoplasm</location>
    </subcellularLocation>
</comment>
<comment type="function">
    <text evidence="5">Catalyzes the formation of 2'O-methylated cytidine (Cm32) or 2'O-methylated uridine (Um32) at position 32 in tRNA.</text>
</comment>
<accession>A0A9J6PAI2</accession>
<keyword evidence="4 5" id="KW-0949">S-adenosyl-L-methionine</keyword>
<gene>
    <name evidence="5" type="primary">trmJ</name>
    <name evidence="7" type="ORF">NJQ99_01335</name>
</gene>
<dbReference type="NCBIfam" id="TIGR00050">
    <property type="entry name" value="rRNA_methyl_1"/>
    <property type="match status" value="1"/>
</dbReference>
<feature type="domain" description="tRNA/rRNA methyltransferase SpoU type" evidence="6">
    <location>
        <begin position="16"/>
        <end position="164"/>
    </location>
</feature>
<dbReference type="EC" id="2.1.1.200" evidence="5"/>
<reference evidence="7" key="1">
    <citation type="submission" date="2022-06" db="EMBL/GenBank/DDBJ databases">
        <title>Isolation and Genomics of Futiania mangrovii gen. nov., sp. nov., a Rare and Metabolically-versatile member in the Class Alphaproteobacteria.</title>
        <authorList>
            <person name="Liu L."/>
            <person name="Huang W.-C."/>
            <person name="Pan J."/>
            <person name="Li J."/>
            <person name="Huang Y."/>
            <person name="Du H."/>
            <person name="Liu Y."/>
            <person name="Li M."/>
        </authorList>
    </citation>
    <scope>NUCLEOTIDE SEQUENCE</scope>
    <source>
        <strain evidence="7">FT118</strain>
    </source>
</reference>
<evidence type="ECO:0000259" key="6">
    <source>
        <dbReference type="Pfam" id="PF00588"/>
    </source>
</evidence>
<proteinExistence type="inferred from homology"/>
<dbReference type="Gene3D" id="1.10.8.590">
    <property type="match status" value="1"/>
</dbReference>
<comment type="caution">
    <text evidence="7">The sequence shown here is derived from an EMBL/GenBank/DDBJ whole genome shotgun (WGS) entry which is preliminary data.</text>
</comment>
<dbReference type="AlphaFoldDB" id="A0A9J6PAI2"/>
<dbReference type="EMBL" id="JAMZFT010000001">
    <property type="protein sequence ID" value="MCP1335046.1"/>
    <property type="molecule type" value="Genomic_DNA"/>
</dbReference>
<dbReference type="SUPFAM" id="SSF75217">
    <property type="entry name" value="alpha/beta knot"/>
    <property type="match status" value="1"/>
</dbReference>
<evidence type="ECO:0000256" key="4">
    <source>
        <dbReference type="ARBA" id="ARBA00022691"/>
    </source>
</evidence>
<dbReference type="InterPro" id="IPR029028">
    <property type="entry name" value="Alpha/beta_knot_MTases"/>
</dbReference>
<comment type="similarity">
    <text evidence="1">Belongs to the class IV-like SAM-binding methyltransferase superfamily. RNA methyltransferase TrmH family.</text>
</comment>
<dbReference type="GO" id="GO:0002128">
    <property type="term" value="P:tRNA nucleoside ribose methylation"/>
    <property type="evidence" value="ECO:0007669"/>
    <property type="project" value="TreeGrafter"/>
</dbReference>
<dbReference type="InterPro" id="IPR029026">
    <property type="entry name" value="tRNA_m1G_MTases_N"/>
</dbReference>
<comment type="subunit">
    <text evidence="5">Homodimer.</text>
</comment>